<dbReference type="GO" id="GO:0005886">
    <property type="term" value="C:plasma membrane"/>
    <property type="evidence" value="ECO:0007669"/>
    <property type="project" value="TreeGrafter"/>
</dbReference>
<evidence type="ECO:0000256" key="2">
    <source>
        <dbReference type="ARBA" id="ARBA00022448"/>
    </source>
</evidence>
<keyword evidence="13 14" id="KW-0407">Ion channel</keyword>
<dbReference type="FunFam" id="1.10.287.770:FF:000001">
    <property type="entry name" value="Acid-sensing ion channel subunit 1"/>
    <property type="match status" value="1"/>
</dbReference>
<keyword evidence="5 14" id="KW-0812">Transmembrane</keyword>
<evidence type="ECO:0000256" key="3">
    <source>
        <dbReference type="ARBA" id="ARBA00022461"/>
    </source>
</evidence>
<evidence type="ECO:0000256" key="12">
    <source>
        <dbReference type="ARBA" id="ARBA00023201"/>
    </source>
</evidence>
<evidence type="ECO:0000256" key="10">
    <source>
        <dbReference type="ARBA" id="ARBA00023157"/>
    </source>
</evidence>
<dbReference type="EMBL" id="JADDUC010000013">
    <property type="protein sequence ID" value="KAG0128669.1"/>
    <property type="molecule type" value="Genomic_DNA"/>
</dbReference>
<reference evidence="18 19" key="2">
    <citation type="journal article" date="2021" name="J. Hered.">
        <title>Feather Gene Expression Elucidates the Developmental Basis of Plumage Iridescence in African Starlings.</title>
        <authorList>
            <person name="Rubenstein D.R."/>
            <person name="Corvelo A."/>
            <person name="MacManes M.D."/>
            <person name="Maia R."/>
            <person name="Narzisi G."/>
            <person name="Rousaki A."/>
            <person name="Vandenabeele P."/>
            <person name="Shawkey M.D."/>
            <person name="Solomon J."/>
        </authorList>
    </citation>
    <scope>NUCLEOTIDE SEQUENCE [LARGE SCALE GENOMIC DNA]</scope>
    <source>
        <strain evidence="18">SS15</strain>
    </source>
</reference>
<keyword evidence="4" id="KW-1003">Cell membrane</keyword>
<feature type="region of interest" description="Disordered" evidence="15">
    <location>
        <begin position="227"/>
        <end position="248"/>
    </location>
</feature>
<evidence type="ECO:0000256" key="8">
    <source>
        <dbReference type="ARBA" id="ARBA00023065"/>
    </source>
</evidence>
<keyword evidence="9 16" id="KW-0472">Membrane</keyword>
<evidence type="ECO:0000256" key="15">
    <source>
        <dbReference type="SAM" id="MobiDB-lite"/>
    </source>
</evidence>
<evidence type="ECO:0000256" key="11">
    <source>
        <dbReference type="ARBA" id="ARBA00023180"/>
    </source>
</evidence>
<dbReference type="InterPro" id="IPR001873">
    <property type="entry name" value="ENaC"/>
</dbReference>
<evidence type="ECO:0000256" key="1">
    <source>
        <dbReference type="ARBA" id="ARBA00004651"/>
    </source>
</evidence>
<name>A0A835P3D6_9PASS</name>
<evidence type="ECO:0000313" key="19">
    <source>
        <dbReference type="Proteomes" id="UP000618051"/>
    </source>
</evidence>
<reference evidence="17" key="1">
    <citation type="submission" date="2020-10" db="EMBL/GenBank/DDBJ databases">
        <title>Feather gene expression reveals the developmental basis of iridescence in African starlings.</title>
        <authorList>
            <person name="Rubenstein D.R."/>
        </authorList>
    </citation>
    <scope>NUCLEOTIDE SEQUENCE</scope>
    <source>
        <strain evidence="17">SS15</strain>
        <tissue evidence="17">Liver</tissue>
    </source>
</reference>
<evidence type="ECO:0000256" key="16">
    <source>
        <dbReference type="SAM" id="Phobius"/>
    </source>
</evidence>
<dbReference type="Gene3D" id="2.60.470.10">
    <property type="entry name" value="Acid-sensing ion channels like domains"/>
    <property type="match status" value="2"/>
</dbReference>
<evidence type="ECO:0000256" key="7">
    <source>
        <dbReference type="ARBA" id="ARBA00023053"/>
    </source>
</evidence>
<feature type="transmembrane region" description="Helical" evidence="16">
    <location>
        <begin position="66"/>
        <end position="84"/>
    </location>
</feature>
<keyword evidence="19" id="KW-1185">Reference proteome</keyword>
<dbReference type="PANTHER" id="PTHR11690">
    <property type="entry name" value="AMILORIDE-SENSITIVE SODIUM CHANNEL-RELATED"/>
    <property type="match status" value="1"/>
</dbReference>
<gene>
    <name evidence="18" type="ORF">IHE44_0014490</name>
    <name evidence="17" type="ORF">IHE44_001620</name>
</gene>
<comment type="similarity">
    <text evidence="14">Belongs to the amiloride-sensitive sodium channel (TC 1.A.6) family.</text>
</comment>
<keyword evidence="2 14" id="KW-0813">Transport</keyword>
<dbReference type="EMBL" id="JADDUC020000008">
    <property type="protein sequence ID" value="KAI1237232.1"/>
    <property type="molecule type" value="Genomic_DNA"/>
</dbReference>
<evidence type="ECO:0000256" key="6">
    <source>
        <dbReference type="ARBA" id="ARBA00022989"/>
    </source>
</evidence>
<evidence type="ECO:0000256" key="5">
    <source>
        <dbReference type="ARBA" id="ARBA00022692"/>
    </source>
</evidence>
<keyword evidence="8 14" id="KW-0406">Ion transport</keyword>
<organism evidence="17">
    <name type="scientific">Lamprotornis superbus</name>
    <dbReference type="NCBI Taxonomy" id="245042"/>
    <lineage>
        <taxon>Eukaryota</taxon>
        <taxon>Metazoa</taxon>
        <taxon>Chordata</taxon>
        <taxon>Craniata</taxon>
        <taxon>Vertebrata</taxon>
        <taxon>Euteleostomi</taxon>
        <taxon>Archelosauria</taxon>
        <taxon>Archosauria</taxon>
        <taxon>Dinosauria</taxon>
        <taxon>Saurischia</taxon>
        <taxon>Theropoda</taxon>
        <taxon>Coelurosauria</taxon>
        <taxon>Aves</taxon>
        <taxon>Neognathae</taxon>
        <taxon>Neoaves</taxon>
        <taxon>Telluraves</taxon>
        <taxon>Australaves</taxon>
        <taxon>Passeriformes</taxon>
        <taxon>Sturnidae</taxon>
        <taxon>Lamprotornis</taxon>
    </lineage>
</organism>
<dbReference type="AlphaFoldDB" id="A0A835P3D6"/>
<comment type="subcellular location">
    <subcellularLocation>
        <location evidence="1">Cell membrane</location>
        <topology evidence="1">Multi-pass membrane protein</topology>
    </subcellularLocation>
</comment>
<evidence type="ECO:0000313" key="17">
    <source>
        <dbReference type="EMBL" id="KAG0128669.1"/>
    </source>
</evidence>
<dbReference type="GO" id="GO:0015280">
    <property type="term" value="F:ligand-gated sodium channel activity"/>
    <property type="evidence" value="ECO:0007669"/>
    <property type="project" value="TreeGrafter"/>
</dbReference>
<keyword evidence="12 14" id="KW-0739">Sodium transport</keyword>
<protein>
    <recommendedName>
        <fullName evidence="20">Acid-sensing ion channel 4</fullName>
    </recommendedName>
</protein>
<keyword evidence="10" id="KW-1015">Disulfide bond</keyword>
<dbReference type="PANTHER" id="PTHR11690:SF13">
    <property type="entry name" value="ACID-SENSING ION CHANNEL 4"/>
    <property type="match status" value="1"/>
</dbReference>
<evidence type="ECO:0008006" key="20">
    <source>
        <dbReference type="Google" id="ProtNLM"/>
    </source>
</evidence>
<keyword evidence="3 14" id="KW-0894">Sodium channel</keyword>
<evidence type="ECO:0000256" key="4">
    <source>
        <dbReference type="ARBA" id="ARBA00022475"/>
    </source>
</evidence>
<accession>A0A835P3D6</accession>
<comment type="caution">
    <text evidence="17">The sequence shown here is derived from an EMBL/GenBank/DDBJ whole genome shotgun (WGS) entry which is preliminary data.</text>
</comment>
<reference evidence="18" key="3">
    <citation type="submission" date="2022-01" db="EMBL/GenBank/DDBJ databases">
        <authorList>
            <person name="Rubenstein D.R."/>
        </authorList>
    </citation>
    <scope>NUCLEOTIDE SEQUENCE</scope>
    <source>
        <strain evidence="18">SS15</strain>
        <tissue evidence="18">Liver</tissue>
    </source>
</reference>
<dbReference type="Pfam" id="PF00858">
    <property type="entry name" value="ASC"/>
    <property type="match status" value="4"/>
</dbReference>
<proteinExistence type="inferred from homology"/>
<dbReference type="PRINTS" id="PR01078">
    <property type="entry name" value="AMINACHANNEL"/>
</dbReference>
<dbReference type="Gene3D" id="1.10.287.770">
    <property type="entry name" value="YojJ-like"/>
    <property type="match status" value="1"/>
</dbReference>
<keyword evidence="6 16" id="KW-1133">Transmembrane helix</keyword>
<keyword evidence="7" id="KW-0915">Sodium</keyword>
<evidence type="ECO:0000256" key="14">
    <source>
        <dbReference type="RuleBase" id="RU000679"/>
    </source>
</evidence>
<dbReference type="Gene3D" id="1.10.3590.10">
    <property type="entry name" value="acid-sensing ion channel 1 domain"/>
    <property type="match status" value="1"/>
</dbReference>
<sequence length="986" mass="111411">MWLEEAQRPPPRTWAPPVADCADRHPARNAPAPRQPPCSLEEFASRTTLHGIHHIFRHRRYTVRNLLWLLAFLGSLALLIHAYAKCVGLYFQYPHSTQLEEEMEHNKIFPAITICNLNPARLSQLSSHDLYWAGEMLGLLDSAGQPLVPESPERSRLEALLGTLARSEEEKSRPFHLEEFYERAGHQLDLGEMLVRCTFAKEDCNSSDFQTMPIEIVCKIKFAEEDEKQKEKEEGDKESLIEEPARPRSRDLATFASTSTLHGLGHICRSGRLGVRQTLWAFAFLASLAFFLYQAAKSALLYLEHPHVMALDEEAIREMVFPAITICNINRYRHSALTDADIFHLANMTGLPPKDRDGHKATDLLYPDPDMADIVNRTGHQLDDMLKSCNFSGENCSSRDFTVDGEVLTSPQDSSTPQLVVGILRATRIPGLHYMCTRPQSRLRRLLWSLAFLVSAGLLATGTADRLQHLLSRPVHTRARLAWAPQLRFPAVTLCNPNRARFLHLTKPDLYSVGEWLGLAQENHSLVPEMLAVLGEDQRAWLTRLANYSRFLPPRRSERTMQSFFHRLGHQIEDMLVECRFQGERCGPQHFTPVYTRYGKCYTFNGDRRNPRVTRQGGMGNGLEIMLDIQQEEYLPIWRETSKWGYGSDRAPVGGARTQGCSASRAPCEWTMDKAGHQRYAGARLVQACSTSVLLPQTRHHLKLVSGSRSTARTSHPISISWALVSHLASRPLCPARSSGHSAQRSPAAMPFSPQQLTYLPQPWGNCRASMQGEQLLPGYDTYSIAACRLQCEKEAVVQSCHCRMVHMPGNESICSPNVYIECADHTLDAAVEDSQERCSCPTPCNLTRYGKEISMVRIPNKGSARYLARKYNKNETYIRENFLVLDIFFEALNYEAIEQKKAYDLAGLLGDIGGQMGLFIGASILTILEILDYIYEVCLAFRDVSWQWVVRDKVSRVLRRSKPPLKKPSGSIATLGLEEMKDQPL</sequence>
<evidence type="ECO:0000256" key="13">
    <source>
        <dbReference type="ARBA" id="ARBA00023303"/>
    </source>
</evidence>
<dbReference type="OrthoDB" id="6502088at2759"/>
<dbReference type="Gene3D" id="1.10.287.820">
    <property type="entry name" value="Acid-sensing ion channel domain"/>
    <property type="match status" value="1"/>
</dbReference>
<feature type="region of interest" description="Disordered" evidence="15">
    <location>
        <begin position="1"/>
        <end position="20"/>
    </location>
</feature>
<evidence type="ECO:0000256" key="9">
    <source>
        <dbReference type="ARBA" id="ARBA00023136"/>
    </source>
</evidence>
<dbReference type="Proteomes" id="UP000618051">
    <property type="component" value="Unassembled WGS sequence"/>
</dbReference>
<keyword evidence="11" id="KW-0325">Glycoprotein</keyword>
<evidence type="ECO:0000313" key="18">
    <source>
        <dbReference type="EMBL" id="KAI1237232.1"/>
    </source>
</evidence>